<evidence type="ECO:0000259" key="1">
    <source>
        <dbReference type="Pfam" id="PF14655"/>
    </source>
</evidence>
<organism evidence="2 3">
    <name type="scientific">Ambrosia artemisiifolia</name>
    <name type="common">Common ragweed</name>
    <dbReference type="NCBI Taxonomy" id="4212"/>
    <lineage>
        <taxon>Eukaryota</taxon>
        <taxon>Viridiplantae</taxon>
        <taxon>Streptophyta</taxon>
        <taxon>Embryophyta</taxon>
        <taxon>Tracheophyta</taxon>
        <taxon>Spermatophyta</taxon>
        <taxon>Magnoliopsida</taxon>
        <taxon>eudicotyledons</taxon>
        <taxon>Gunneridae</taxon>
        <taxon>Pentapetalae</taxon>
        <taxon>asterids</taxon>
        <taxon>campanulids</taxon>
        <taxon>Asterales</taxon>
        <taxon>Asteraceae</taxon>
        <taxon>Asteroideae</taxon>
        <taxon>Heliantheae alliance</taxon>
        <taxon>Heliantheae</taxon>
        <taxon>Ambrosia</taxon>
    </lineage>
</organism>
<dbReference type="InterPro" id="IPR032839">
    <property type="entry name" value="RAB3GAP_N"/>
</dbReference>
<gene>
    <name evidence="2" type="ORF">M8C21_012705</name>
</gene>
<dbReference type="AlphaFoldDB" id="A0AAD5C175"/>
<reference evidence="2" key="1">
    <citation type="submission" date="2022-06" db="EMBL/GenBank/DDBJ databases">
        <title>Uncovering the hologenomic basis of an extraordinary plant invasion.</title>
        <authorList>
            <person name="Bieker V.C."/>
            <person name="Martin M.D."/>
            <person name="Gilbert T."/>
            <person name="Hodgins K."/>
            <person name="Battlay P."/>
            <person name="Petersen B."/>
            <person name="Wilson J."/>
        </authorList>
    </citation>
    <scope>NUCLEOTIDE SEQUENCE</scope>
    <source>
        <strain evidence="2">AA19_3_7</strain>
        <tissue evidence="2">Leaf</tissue>
    </source>
</reference>
<comment type="caution">
    <text evidence="2">The sequence shown here is derived from an EMBL/GenBank/DDBJ whole genome shotgun (WGS) entry which is preliminary data.</text>
</comment>
<keyword evidence="3" id="KW-1185">Reference proteome</keyword>
<dbReference type="Pfam" id="PF14655">
    <property type="entry name" value="RAB3GAP2_N"/>
    <property type="match status" value="2"/>
</dbReference>
<evidence type="ECO:0000313" key="2">
    <source>
        <dbReference type="EMBL" id="KAI7733130.1"/>
    </source>
</evidence>
<protein>
    <recommendedName>
        <fullName evidence="1">Rab3-GAP regulatory subunit N-terminal domain-containing protein</fullName>
    </recommendedName>
</protein>
<proteinExistence type="predicted"/>
<dbReference type="InterPro" id="IPR026059">
    <property type="entry name" value="Rab3GAP2"/>
</dbReference>
<dbReference type="PANTHER" id="PTHR12472:SF0">
    <property type="entry name" value="RAB3 GTPASE-ACTIVATING PROTEIN NON-CATALYTIC SUBUNIT"/>
    <property type="match status" value="1"/>
</dbReference>
<dbReference type="EMBL" id="JAMZMK010010080">
    <property type="protein sequence ID" value="KAI7733130.1"/>
    <property type="molecule type" value="Genomic_DNA"/>
</dbReference>
<feature type="domain" description="Rab3-GAP regulatory subunit N-terminal" evidence="1">
    <location>
        <begin position="337"/>
        <end position="441"/>
    </location>
</feature>
<dbReference type="PANTHER" id="PTHR12472">
    <property type="entry name" value="RAB3-GAP REGULATORY DOMAIN"/>
    <property type="match status" value="1"/>
</dbReference>
<name>A0AAD5C175_AMBAR</name>
<accession>A0AAD5C175</accession>
<sequence>MARKTHLTDHRNVAIFFDIVELMRLEEGWLDNPNLVLAVDKYVVAIFYRRFLYLLNWPKASAPFAVRRNILYGFSSVEEEHVSVLEWLVFDDYRVIAMGTSRGYLLLFSVGFELLHKQLVYPGRILKLRVRQADRNIFLKDKSNEDLCVVIQPGIIARFDVSHIQKALQRMYQEDEYLFRYNCYASPDRSSKEYAIIPYQLWNVSKYGSCVDAALTTVSSFVRLRHSRDRCYCAVTIGADATISAFRLSEDQSMSFVEVILSKVVPATVSTIASFSRLLWRTQQPTKIPESEPPPFGRALPLACLKDHLSTGDKLIQSLGGETWFTTEDFLFRHEIDNPIKGGKLTLSPAGTLAAITDSLGRIMLLDTRTLVVVRMWNGYRDASCLFVERLVNKNSQGRVKSDYCLCLGIHAPRKCIIEIWRMRMGPRILRVPCPKGSKILQPTYRFGSTFSASSSTCYEPLQVFVFNGNSGQLSRLN</sequence>
<feature type="domain" description="Rab3-GAP regulatory subunit N-terminal" evidence="1">
    <location>
        <begin position="29"/>
        <end position="318"/>
    </location>
</feature>
<dbReference type="Proteomes" id="UP001206925">
    <property type="component" value="Unassembled WGS sequence"/>
</dbReference>
<evidence type="ECO:0000313" key="3">
    <source>
        <dbReference type="Proteomes" id="UP001206925"/>
    </source>
</evidence>